<dbReference type="SUPFAM" id="SSF51569">
    <property type="entry name" value="Aldolase"/>
    <property type="match status" value="1"/>
</dbReference>
<dbReference type="EMBL" id="BAPV01000003">
    <property type="protein sequence ID" value="GBQ83822.1"/>
    <property type="molecule type" value="Genomic_DNA"/>
</dbReference>
<protein>
    <recommendedName>
        <fullName evidence="3">Fructose-bisphosphate aldolase</fullName>
    </recommendedName>
</protein>
<organism evidence="1 2">
    <name type="scientific">Asaia krungthepensis NRIC 0535</name>
    <dbReference type="NCBI Taxonomy" id="1307925"/>
    <lineage>
        <taxon>Bacteria</taxon>
        <taxon>Pseudomonadati</taxon>
        <taxon>Pseudomonadota</taxon>
        <taxon>Alphaproteobacteria</taxon>
        <taxon>Acetobacterales</taxon>
        <taxon>Acetobacteraceae</taxon>
        <taxon>Asaia</taxon>
    </lineage>
</organism>
<evidence type="ECO:0008006" key="3">
    <source>
        <dbReference type="Google" id="ProtNLM"/>
    </source>
</evidence>
<dbReference type="RefSeq" id="WP_264814181.1">
    <property type="nucleotide sequence ID" value="NZ_BAPV01000003.1"/>
</dbReference>
<dbReference type="Gene3D" id="3.20.20.70">
    <property type="entry name" value="Aldolase class I"/>
    <property type="match status" value="1"/>
</dbReference>
<name>A0ABQ0PX87_9PROT</name>
<evidence type="ECO:0000313" key="1">
    <source>
        <dbReference type="EMBL" id="GBQ83822.1"/>
    </source>
</evidence>
<gene>
    <name evidence="1" type="ORF">AA0535_0344</name>
</gene>
<proteinExistence type="predicted"/>
<comment type="caution">
    <text evidence="1">The sequence shown here is derived from an EMBL/GenBank/DDBJ whole genome shotgun (WGS) entry which is preliminary data.</text>
</comment>
<accession>A0ABQ0PX87</accession>
<dbReference type="InterPro" id="IPR013785">
    <property type="entry name" value="Aldolase_TIM"/>
</dbReference>
<reference evidence="1" key="1">
    <citation type="submission" date="2013-04" db="EMBL/GenBank/DDBJ databases">
        <title>The genome sequencing project of 58 acetic acid bacteria.</title>
        <authorList>
            <person name="Okamoto-Kainuma A."/>
            <person name="Ishikawa M."/>
            <person name="Umino S."/>
            <person name="Koizumi Y."/>
            <person name="Shiwa Y."/>
            <person name="Yoshikawa H."/>
            <person name="Matsutani M."/>
            <person name="Matsushita K."/>
        </authorList>
    </citation>
    <scope>NUCLEOTIDE SEQUENCE</scope>
    <source>
        <strain evidence="1">NRIC 0535</strain>
    </source>
</reference>
<dbReference type="Proteomes" id="UP001062776">
    <property type="component" value="Unassembled WGS sequence"/>
</dbReference>
<keyword evidence="2" id="KW-1185">Reference proteome</keyword>
<sequence length="329" mass="35809">MSALVHEIGSRLARKLARMSAGEDGPTDFILADAKDADMAGGLSALGVNRETGRACTLPEFDAAIGEIVRQDLIDILLASVSTLERLQSRNQFDNSAVAQAVRLNDTSDLWRIRGADYEKQPSVPFATAKLAQCPATLGLYSMTFSGDACHDAEALERYRRFREAAQANGVAHFLEVFNPVGSRLDKVDYGPFLNDMVSRALAGMQTSERPVFLKLAYNGASAFEELCRYDPSLVVGIMGGSSGTTRDCLELLHQAQNAGARAALFGRKILDAEHPPGMVEMMRAVTDRRLSPGEAVDHYHMMLESRGIVPRRPYATDSEITEPALLEG</sequence>
<evidence type="ECO:0000313" key="2">
    <source>
        <dbReference type="Proteomes" id="UP001062776"/>
    </source>
</evidence>